<evidence type="ECO:0000256" key="10">
    <source>
        <dbReference type="PIRNR" id="PIRNR000535"/>
    </source>
</evidence>
<evidence type="ECO:0000256" key="11">
    <source>
        <dbReference type="RuleBase" id="RU369061"/>
    </source>
</evidence>
<comment type="function">
    <text evidence="11">Catalyzes the ATP-dependent phosphorylation of fructose-l-phosphate to fructose-l,6-bisphosphate.</text>
</comment>
<dbReference type="NCBIfam" id="TIGR03168">
    <property type="entry name" value="1-PFK"/>
    <property type="match status" value="1"/>
</dbReference>
<evidence type="ECO:0000313" key="13">
    <source>
        <dbReference type="EMBL" id="KGM02296.1"/>
    </source>
</evidence>
<dbReference type="PANTHER" id="PTHR46566:SF5">
    <property type="entry name" value="1-PHOSPHOFRUCTOKINASE"/>
    <property type="match status" value="1"/>
</dbReference>
<dbReference type="PROSITE" id="PS00584">
    <property type="entry name" value="PFKB_KINASES_2"/>
    <property type="match status" value="1"/>
</dbReference>
<dbReference type="PROSITE" id="PS00583">
    <property type="entry name" value="PFKB_KINASES_1"/>
    <property type="match status" value="1"/>
</dbReference>
<dbReference type="RefSeq" id="WP_034629148.1">
    <property type="nucleotide sequence ID" value="NZ_AXNT01000054.1"/>
</dbReference>
<evidence type="ECO:0000256" key="9">
    <source>
        <dbReference type="ARBA" id="ARBA00047745"/>
    </source>
</evidence>
<evidence type="ECO:0000256" key="7">
    <source>
        <dbReference type="ARBA" id="ARBA00022840"/>
    </source>
</evidence>
<dbReference type="SUPFAM" id="SSF53613">
    <property type="entry name" value="Ribokinase-like"/>
    <property type="match status" value="1"/>
</dbReference>
<evidence type="ECO:0000256" key="8">
    <source>
        <dbReference type="ARBA" id="ARBA00032802"/>
    </source>
</evidence>
<dbReference type="Proteomes" id="UP000029833">
    <property type="component" value="Unassembled WGS sequence"/>
</dbReference>
<reference evidence="13 14" key="1">
    <citation type="submission" date="2013-10" db="EMBL/GenBank/DDBJ databases">
        <authorList>
            <person name="Wang G."/>
            <person name="Zhuang W."/>
        </authorList>
    </citation>
    <scope>NUCLEOTIDE SEQUENCE [LARGE SCALE GENOMIC DNA]</scope>
    <source>
        <strain evidence="13 14">DSM 20118</strain>
    </source>
</reference>
<dbReference type="GO" id="GO:0016052">
    <property type="term" value="P:carbohydrate catabolic process"/>
    <property type="evidence" value="ECO:0007669"/>
    <property type="project" value="UniProtKB-ARBA"/>
</dbReference>
<dbReference type="AlphaFoldDB" id="A0A0A0BAH6"/>
<dbReference type="Pfam" id="PF00294">
    <property type="entry name" value="PfkB"/>
    <property type="match status" value="1"/>
</dbReference>
<organism evidence="13 14">
    <name type="scientific">Cellulomonas cellasea DSM 20118</name>
    <dbReference type="NCBI Taxonomy" id="1408250"/>
    <lineage>
        <taxon>Bacteria</taxon>
        <taxon>Bacillati</taxon>
        <taxon>Actinomycetota</taxon>
        <taxon>Actinomycetes</taxon>
        <taxon>Micrococcales</taxon>
        <taxon>Cellulomonadaceae</taxon>
        <taxon>Cellulomonas</taxon>
    </lineage>
</organism>
<dbReference type="OrthoDB" id="9801219at2"/>
<feature type="domain" description="Carbohydrate kinase PfkB" evidence="12">
    <location>
        <begin position="8"/>
        <end position="291"/>
    </location>
</feature>
<dbReference type="PIRSF" id="PIRSF000535">
    <property type="entry name" value="1PFK/6PFK/LacC"/>
    <property type="match status" value="1"/>
</dbReference>
<evidence type="ECO:0000256" key="6">
    <source>
        <dbReference type="ARBA" id="ARBA00022777"/>
    </source>
</evidence>
<evidence type="ECO:0000256" key="1">
    <source>
        <dbReference type="ARBA" id="ARBA00010688"/>
    </source>
</evidence>
<sequence length="316" mass="31858">MIVTVTPNPSVDRALDLDQLAVGEVNRAHDTHVHAGGKGINVSRALVAHGYPTRAVLPAGGPDGELLVRLLEEQGVPAHAVPVTGETRSNITLVERTGVTTKVNAPGPALGPDDVTALLDAVEAEVAAGARLVVGAGSLPAGAGADFFVRLSALAGRHGVPCALDTSGEPLVAAVDAGGLDVVKPNDEELGALVGRDMVVVGDVVDAARSVVDRGTRQVLVSLGAHGALLVDATSVWWAGGPPLVPASTVGAGDATLAGFLSAVDEEPQVRLATAVAWGRAAVLLPGTAVPTPADVRLDEVRVVESPPPNVALKEL</sequence>
<name>A0A0A0BAH6_9CELL</name>
<keyword evidence="7 11" id="KW-0067">ATP-binding</keyword>
<dbReference type="GO" id="GO:0044281">
    <property type="term" value="P:small molecule metabolic process"/>
    <property type="evidence" value="ECO:0007669"/>
    <property type="project" value="UniProtKB-ARBA"/>
</dbReference>
<dbReference type="InterPro" id="IPR022463">
    <property type="entry name" value="1-PFruKinase"/>
</dbReference>
<dbReference type="FunFam" id="3.40.1190.20:FF:000001">
    <property type="entry name" value="Phosphofructokinase"/>
    <property type="match status" value="1"/>
</dbReference>
<evidence type="ECO:0000256" key="5">
    <source>
        <dbReference type="ARBA" id="ARBA00022741"/>
    </source>
</evidence>
<dbReference type="InterPro" id="IPR002173">
    <property type="entry name" value="Carboh/pur_kinase_PfkB_CS"/>
</dbReference>
<dbReference type="InterPro" id="IPR017583">
    <property type="entry name" value="Tagatose/fructose_Pkinase"/>
</dbReference>
<dbReference type="STRING" id="1408250.Q760_14235"/>
<keyword evidence="14" id="KW-1185">Reference proteome</keyword>
<keyword evidence="6 11" id="KW-0418">Kinase</keyword>
<keyword evidence="4 10" id="KW-0808">Transferase</keyword>
<dbReference type="GO" id="GO:0005829">
    <property type="term" value="C:cytosol"/>
    <property type="evidence" value="ECO:0007669"/>
    <property type="project" value="TreeGrafter"/>
</dbReference>
<comment type="caution">
    <text evidence="13">The sequence shown here is derived from an EMBL/GenBank/DDBJ whole genome shotgun (WGS) entry which is preliminary data.</text>
</comment>
<accession>A0A0A0BAH6</accession>
<dbReference type="EC" id="2.7.1.56" evidence="2 11"/>
<proteinExistence type="inferred from homology"/>
<protein>
    <recommendedName>
        <fullName evidence="3 11">1-phosphofructokinase</fullName>
        <shortName evidence="11">Fru1PK</shortName>
        <ecNumber evidence="2 11">2.7.1.56</ecNumber>
    </recommendedName>
    <alternativeName>
        <fullName evidence="8 11">Fructose 1-phosphate kinase</fullName>
    </alternativeName>
</protein>
<evidence type="ECO:0000256" key="3">
    <source>
        <dbReference type="ARBA" id="ARBA00013596"/>
    </source>
</evidence>
<gene>
    <name evidence="13" type="ORF">Q760_14235</name>
</gene>
<dbReference type="GO" id="GO:0005524">
    <property type="term" value="F:ATP binding"/>
    <property type="evidence" value="ECO:0007669"/>
    <property type="project" value="UniProtKB-UniRule"/>
</dbReference>
<evidence type="ECO:0000313" key="14">
    <source>
        <dbReference type="Proteomes" id="UP000029833"/>
    </source>
</evidence>
<comment type="catalytic activity">
    <reaction evidence="9 11">
        <text>beta-D-fructose 1-phosphate + ATP = beta-D-fructose 1,6-bisphosphate + ADP + H(+)</text>
        <dbReference type="Rhea" id="RHEA:14213"/>
        <dbReference type="ChEBI" id="CHEBI:15378"/>
        <dbReference type="ChEBI" id="CHEBI:30616"/>
        <dbReference type="ChEBI" id="CHEBI:32966"/>
        <dbReference type="ChEBI" id="CHEBI:138881"/>
        <dbReference type="ChEBI" id="CHEBI:456216"/>
        <dbReference type="EC" id="2.7.1.56"/>
    </reaction>
</comment>
<dbReference type="InterPro" id="IPR011611">
    <property type="entry name" value="PfkB_dom"/>
</dbReference>
<dbReference type="CDD" id="cd01164">
    <property type="entry name" value="FruK_PfkB_like"/>
    <property type="match status" value="1"/>
</dbReference>
<dbReference type="PANTHER" id="PTHR46566">
    <property type="entry name" value="1-PHOSPHOFRUCTOKINASE-RELATED"/>
    <property type="match status" value="1"/>
</dbReference>
<dbReference type="InterPro" id="IPR029056">
    <property type="entry name" value="Ribokinase-like"/>
</dbReference>
<comment type="similarity">
    <text evidence="1 11">Belongs to the carbohydrate kinase PfkB family.</text>
</comment>
<dbReference type="NCBIfam" id="TIGR03828">
    <property type="entry name" value="pfkB"/>
    <property type="match status" value="1"/>
</dbReference>
<dbReference type="EMBL" id="AXNT01000054">
    <property type="protein sequence ID" value="KGM02296.1"/>
    <property type="molecule type" value="Genomic_DNA"/>
</dbReference>
<dbReference type="GO" id="GO:0008662">
    <property type="term" value="F:1-phosphofructokinase activity"/>
    <property type="evidence" value="ECO:0007669"/>
    <property type="project" value="UniProtKB-UniRule"/>
</dbReference>
<dbReference type="Gene3D" id="3.40.1190.20">
    <property type="match status" value="1"/>
</dbReference>
<evidence type="ECO:0000256" key="4">
    <source>
        <dbReference type="ARBA" id="ARBA00022679"/>
    </source>
</evidence>
<evidence type="ECO:0000256" key="2">
    <source>
        <dbReference type="ARBA" id="ARBA00012131"/>
    </source>
</evidence>
<keyword evidence="5 11" id="KW-0547">Nucleotide-binding</keyword>
<evidence type="ECO:0000259" key="12">
    <source>
        <dbReference type="Pfam" id="PF00294"/>
    </source>
</evidence>